<evidence type="ECO:0000313" key="1">
    <source>
        <dbReference type="EMBL" id="PPB81214.1"/>
    </source>
</evidence>
<name>A0A2S5JI58_9RHOB</name>
<dbReference type="OrthoDB" id="543755at2"/>
<accession>A0A2S5JI58</accession>
<reference evidence="1 2" key="1">
    <citation type="submission" date="2018-01" db="EMBL/GenBank/DDBJ databases">
        <title>Genomic Encyclopedia of Archaeal and Bacterial Type Strains, Phase II (KMG-II): from individual species to whole genera.</title>
        <authorList>
            <person name="Goeker M."/>
        </authorList>
    </citation>
    <scope>NUCLEOTIDE SEQUENCE [LARGE SCALE GENOMIC DNA]</scope>
    <source>
        <strain evidence="1 2">DSM 12048</strain>
    </source>
</reference>
<proteinExistence type="predicted"/>
<dbReference type="RefSeq" id="WP_104070047.1">
    <property type="nucleotide sequence ID" value="NZ_PRDS01000003.1"/>
</dbReference>
<dbReference type="CDD" id="cd16439">
    <property type="entry name" value="beta_Kdo_transferase_KpsC_2"/>
    <property type="match status" value="1"/>
</dbReference>
<dbReference type="GO" id="GO:0000271">
    <property type="term" value="P:polysaccharide biosynthetic process"/>
    <property type="evidence" value="ECO:0007669"/>
    <property type="project" value="InterPro"/>
</dbReference>
<evidence type="ECO:0000313" key="2">
    <source>
        <dbReference type="Proteomes" id="UP000239736"/>
    </source>
</evidence>
<dbReference type="AlphaFoldDB" id="A0A2S5JI58"/>
<dbReference type="CDD" id="cd16440">
    <property type="entry name" value="beta_Kdo_transferase_KpsC_1"/>
    <property type="match status" value="1"/>
</dbReference>
<dbReference type="InterPro" id="IPR007833">
    <property type="entry name" value="Capsule_polysaccharide_synth"/>
</dbReference>
<dbReference type="EMBL" id="PRDS01000003">
    <property type="protein sequence ID" value="PPB81214.1"/>
    <property type="molecule type" value="Genomic_DNA"/>
</dbReference>
<dbReference type="Proteomes" id="UP000239736">
    <property type="component" value="Unassembled WGS sequence"/>
</dbReference>
<protein>
    <submittedName>
        <fullName evidence="1">Capsular polysaccharide export protein</fullName>
    </submittedName>
</protein>
<keyword evidence="2" id="KW-1185">Reference proteome</keyword>
<sequence length="684" mass="75630">MAERAGDGTGSPDATPLYAYSTTFLTDRTIRRILTLAGYRMRLGWPRGQGAMVAAWGRSPTSQRAEKIAQRSGAGLLRIEDAFLRSIHPAREGHEPPLGLLIDPHGVHFDSARPSLIEHIIRTNAMDDTAILDRARDGIARLKALHLSKYNAFDPRIRAPDPGYVLVIDQVRDDASIRHGGASASTFREMLVFAQEENPGARIIIKPHPETVAGRRMGHYNMGHAKGRISLLTDPVSPWELLDGAVAVYTVSSHMGFEAILAGHKPRVFGQPFYAGWGLTQDENPVARREKRLTRAQLFAAAMILAPTWYDPCRDRLCSFEEAVDQLEASVRAWREDHGGHVALGMRLWKRPHLQRFFGRHRPLRFESDPGRAVARARREGRGVMVWASREPESLTALARGLNVTRVEDGFIRSRGLGAELVPPMSLVVDRWGIYYDPLRMSELERLIAKGPPPGGEARAERLVGRLIRFGLSKYSPESGALPDLPHGRRILVPGQVEDDASIRLGAGDVRRNIDLLAQVRAENPDAVILYKPHPDVEAGLRIGHVAEEDALRHADVILRDVSPAAAIEAADEIWTMTSTLGFEALLRGKRVVCLGAPFYAGWGLTRDLFPAPARRKARPSLAALAHAVLIAYPRYLDPVSGLPCPPEVVVDRLVQRQIPVPGAANRTLSRVQGLLASQAWLWR</sequence>
<dbReference type="Pfam" id="PF05159">
    <property type="entry name" value="Capsule_synth"/>
    <property type="match status" value="3"/>
</dbReference>
<gene>
    <name evidence="1" type="ORF">LV82_01257</name>
</gene>
<dbReference type="GO" id="GO:0015774">
    <property type="term" value="P:polysaccharide transport"/>
    <property type="evidence" value="ECO:0007669"/>
    <property type="project" value="InterPro"/>
</dbReference>
<organism evidence="1 2">
    <name type="scientific">Albidovulum inexpectatum</name>
    <dbReference type="NCBI Taxonomy" id="196587"/>
    <lineage>
        <taxon>Bacteria</taxon>
        <taxon>Pseudomonadati</taxon>
        <taxon>Pseudomonadota</taxon>
        <taxon>Alphaproteobacteria</taxon>
        <taxon>Rhodobacterales</taxon>
        <taxon>Paracoccaceae</taxon>
        <taxon>Albidovulum</taxon>
    </lineage>
</organism>
<comment type="caution">
    <text evidence="1">The sequence shown here is derived from an EMBL/GenBank/DDBJ whole genome shotgun (WGS) entry which is preliminary data.</text>
</comment>